<evidence type="ECO:0000313" key="6">
    <source>
        <dbReference type="Proteomes" id="UP000450457"/>
    </source>
</evidence>
<dbReference type="Pfam" id="PF03575">
    <property type="entry name" value="Peptidase_S51"/>
    <property type="match status" value="1"/>
</dbReference>
<dbReference type="AlphaFoldDB" id="A0A845FAQ3"/>
<accession>A0A845FAQ3</accession>
<evidence type="ECO:0008006" key="7">
    <source>
        <dbReference type="Google" id="ProtNLM"/>
    </source>
</evidence>
<reference evidence="5 6" key="1">
    <citation type="submission" date="2019-11" db="EMBL/GenBank/DDBJ databases">
        <title>Genome sequences of 17 halophilic strains isolated from different environments.</title>
        <authorList>
            <person name="Furrow R.E."/>
        </authorList>
    </citation>
    <scope>NUCLEOTIDE SEQUENCE [LARGE SCALE GENOMIC DNA]</scope>
    <source>
        <strain evidence="5 6">SL-4</strain>
    </source>
</reference>
<dbReference type="GO" id="GO:0008236">
    <property type="term" value="F:serine-type peptidase activity"/>
    <property type="evidence" value="ECO:0007669"/>
    <property type="project" value="UniProtKB-KW"/>
</dbReference>
<dbReference type="InterPro" id="IPR005320">
    <property type="entry name" value="Peptidase_S51"/>
</dbReference>
<dbReference type="GeneID" id="78006856"/>
<dbReference type="SUPFAM" id="SSF52317">
    <property type="entry name" value="Class I glutamine amidotransferase-like"/>
    <property type="match status" value="1"/>
</dbReference>
<comment type="similarity">
    <text evidence="1">Belongs to the peptidase S51 family.</text>
</comment>
<proteinExistence type="inferred from homology"/>
<organism evidence="5 6">
    <name type="scientific">Halobacillus litoralis</name>
    <dbReference type="NCBI Taxonomy" id="45668"/>
    <lineage>
        <taxon>Bacteria</taxon>
        <taxon>Bacillati</taxon>
        <taxon>Bacillota</taxon>
        <taxon>Bacilli</taxon>
        <taxon>Bacillales</taxon>
        <taxon>Bacillaceae</taxon>
        <taxon>Halobacillus</taxon>
    </lineage>
</organism>
<evidence type="ECO:0000256" key="4">
    <source>
        <dbReference type="ARBA" id="ARBA00022825"/>
    </source>
</evidence>
<dbReference type="RefSeq" id="WP_160912774.1">
    <property type="nucleotide sequence ID" value="NZ_WMFA01000002.1"/>
</dbReference>
<evidence type="ECO:0000313" key="5">
    <source>
        <dbReference type="EMBL" id="MYL70715.1"/>
    </source>
</evidence>
<dbReference type="EMBL" id="WMFA01000002">
    <property type="protein sequence ID" value="MYL70715.1"/>
    <property type="molecule type" value="Genomic_DNA"/>
</dbReference>
<sequence>MGTLILSGGGSAKQNKEAHKTLAERMDKDKPLLYIPVAGDPVRRPHEESFCYIKRCLIPYGVTQFEMWTDLNNHSVVDIQTFAGIYISGGCSLKLRRLVSESGFYSALSEFYKRGGIIFGQSAGAILLGNDRAGLHEGLNLVENYRIWCHYKAEMEGKSSFLSDKESSRILAMEDGGSVLVTNGRMIRISGNNYTLQEGTKTSIE</sequence>
<name>A0A845FAQ3_9BACI</name>
<gene>
    <name evidence="5" type="ORF">GLW00_07630</name>
</gene>
<keyword evidence="2" id="KW-0645">Protease</keyword>
<dbReference type="OrthoDB" id="9778515at2"/>
<comment type="caution">
    <text evidence="5">The sequence shown here is derived from an EMBL/GenBank/DDBJ whole genome shotgun (WGS) entry which is preliminary data.</text>
</comment>
<dbReference type="GO" id="GO:0006508">
    <property type="term" value="P:proteolysis"/>
    <property type="evidence" value="ECO:0007669"/>
    <property type="project" value="UniProtKB-KW"/>
</dbReference>
<evidence type="ECO:0000256" key="3">
    <source>
        <dbReference type="ARBA" id="ARBA00022801"/>
    </source>
</evidence>
<evidence type="ECO:0000256" key="1">
    <source>
        <dbReference type="ARBA" id="ARBA00006534"/>
    </source>
</evidence>
<dbReference type="Gene3D" id="3.40.50.880">
    <property type="match status" value="1"/>
</dbReference>
<protein>
    <recommendedName>
        <fullName evidence="7">Peptidase</fullName>
    </recommendedName>
</protein>
<evidence type="ECO:0000256" key="2">
    <source>
        <dbReference type="ARBA" id="ARBA00022670"/>
    </source>
</evidence>
<keyword evidence="3" id="KW-0378">Hydrolase</keyword>
<dbReference type="InterPro" id="IPR029062">
    <property type="entry name" value="Class_I_gatase-like"/>
</dbReference>
<dbReference type="Proteomes" id="UP000450457">
    <property type="component" value="Unassembled WGS sequence"/>
</dbReference>
<keyword evidence="4" id="KW-0720">Serine protease</keyword>